<dbReference type="CDD" id="cd14728">
    <property type="entry name" value="Ere-like"/>
    <property type="match status" value="1"/>
</dbReference>
<reference evidence="2" key="1">
    <citation type="journal article" date="2019" name="Int. J. Syst. Evol. Microbiol.">
        <title>The Global Catalogue of Microorganisms (GCM) 10K type strain sequencing project: providing services to taxonomists for standard genome sequencing and annotation.</title>
        <authorList>
            <consortium name="The Broad Institute Genomics Platform"/>
            <consortium name="The Broad Institute Genome Sequencing Center for Infectious Disease"/>
            <person name="Wu L."/>
            <person name="Ma J."/>
        </authorList>
    </citation>
    <scope>NUCLEOTIDE SEQUENCE [LARGE SCALE GENOMIC DNA]</scope>
    <source>
        <strain evidence="2">CGMCC 1.14966</strain>
    </source>
</reference>
<gene>
    <name evidence="1" type="ORF">GCM10011495_27520</name>
</gene>
<dbReference type="InterPro" id="IPR052036">
    <property type="entry name" value="Hydrolase/PRTase-associated"/>
</dbReference>
<accession>A0ABQ2AB68</accession>
<dbReference type="Pfam" id="PF05139">
    <property type="entry name" value="Erythro_esteras"/>
    <property type="match status" value="1"/>
</dbReference>
<evidence type="ECO:0000313" key="1">
    <source>
        <dbReference type="EMBL" id="GGH87789.1"/>
    </source>
</evidence>
<dbReference type="EMBL" id="BMGY01000027">
    <property type="protein sequence ID" value="GGH87789.1"/>
    <property type="molecule type" value="Genomic_DNA"/>
</dbReference>
<dbReference type="SUPFAM" id="SSF159501">
    <property type="entry name" value="EreA/ChaN-like"/>
    <property type="match status" value="1"/>
</dbReference>
<organism evidence="1 2">
    <name type="scientific">Hymenobacter frigidus</name>
    <dbReference type="NCBI Taxonomy" id="1524095"/>
    <lineage>
        <taxon>Bacteria</taxon>
        <taxon>Pseudomonadati</taxon>
        <taxon>Bacteroidota</taxon>
        <taxon>Cytophagia</taxon>
        <taxon>Cytophagales</taxon>
        <taxon>Hymenobacteraceae</taxon>
        <taxon>Hymenobacter</taxon>
    </lineage>
</organism>
<evidence type="ECO:0000313" key="2">
    <source>
        <dbReference type="Proteomes" id="UP000637774"/>
    </source>
</evidence>
<dbReference type="Gene3D" id="3.40.1660.10">
    <property type="entry name" value="EreA-like (biosynthetic domain)"/>
    <property type="match status" value="1"/>
</dbReference>
<sequence>MGGLLSPARAQTPAPLPTHAVRSIAATDTDFRDLEFLAREIGSARVVMLGEPSHGEGNVFEAKIRLMRFLQQRMGFTTVAFESGFYDLHKAQQELEAGKSTQEALVNSVFPIWTGAQEFQAVLPLIGKGKLRVAGFDPQLTGEYSGDLVDELQAFLAVEKGDMALNYDYLDEVISFMGEHHTFLPTAKLADFEQELGKAARLTDKAAAGSAPKRRAEAAFWQQCLRSLLAQARNYAINDPGGKSETEFKAKDSNPRDAGMADNLLWYLKQHPQEKVICWAALPHLANKGGAG</sequence>
<dbReference type="PANTHER" id="PTHR31299:SF0">
    <property type="entry name" value="ESTERASE, PUTATIVE (AFU_ORTHOLOGUE AFUA_1G05850)-RELATED"/>
    <property type="match status" value="1"/>
</dbReference>
<protein>
    <recommendedName>
        <fullName evidence="3">Erythromycin esterase family protein</fullName>
    </recommendedName>
</protein>
<dbReference type="InterPro" id="IPR007815">
    <property type="entry name" value="Emycin_Estase"/>
</dbReference>
<name>A0ABQ2AB68_9BACT</name>
<dbReference type="PANTHER" id="PTHR31299">
    <property type="entry name" value="ESTERASE, PUTATIVE (AFU_ORTHOLOGUE AFUA_1G05850)-RELATED"/>
    <property type="match status" value="1"/>
</dbReference>
<keyword evidence="2" id="KW-1185">Reference proteome</keyword>
<proteinExistence type="predicted"/>
<dbReference type="Proteomes" id="UP000637774">
    <property type="component" value="Unassembled WGS sequence"/>
</dbReference>
<evidence type="ECO:0008006" key="3">
    <source>
        <dbReference type="Google" id="ProtNLM"/>
    </source>
</evidence>
<comment type="caution">
    <text evidence="1">The sequence shown here is derived from an EMBL/GenBank/DDBJ whole genome shotgun (WGS) entry which is preliminary data.</text>
</comment>